<comment type="caution">
    <text evidence="2">The sequence shown here is derived from an EMBL/GenBank/DDBJ whole genome shotgun (WGS) entry which is preliminary data.</text>
</comment>
<dbReference type="Proteomes" id="UP000029964">
    <property type="component" value="Unassembled WGS sequence"/>
</dbReference>
<evidence type="ECO:0000256" key="1">
    <source>
        <dbReference type="SAM" id="Phobius"/>
    </source>
</evidence>
<reference evidence="3" key="1">
    <citation type="journal article" date="2014" name="Genome Announc.">
        <title>Genome sequence and annotation of Acremonium chrysogenum, producer of the beta-lactam antibiotic cephalosporin C.</title>
        <authorList>
            <person name="Terfehr D."/>
            <person name="Dahlmann T.A."/>
            <person name="Specht T."/>
            <person name="Zadra I."/>
            <person name="Kuernsteiner H."/>
            <person name="Kueck U."/>
        </authorList>
    </citation>
    <scope>NUCLEOTIDE SEQUENCE [LARGE SCALE GENOMIC DNA]</scope>
    <source>
        <strain evidence="3">ATCC 11550 / CBS 779.69 / DSM 880 / IAM 14645 / JCM 23072 / IMI 49137</strain>
    </source>
</reference>
<keyword evidence="1" id="KW-1133">Transmembrane helix</keyword>
<organism evidence="2 3">
    <name type="scientific">Hapsidospora chrysogenum (strain ATCC 11550 / CBS 779.69 / DSM 880 / IAM 14645 / JCM 23072 / IMI 49137)</name>
    <name type="common">Acremonium chrysogenum</name>
    <dbReference type="NCBI Taxonomy" id="857340"/>
    <lineage>
        <taxon>Eukaryota</taxon>
        <taxon>Fungi</taxon>
        <taxon>Dikarya</taxon>
        <taxon>Ascomycota</taxon>
        <taxon>Pezizomycotina</taxon>
        <taxon>Sordariomycetes</taxon>
        <taxon>Hypocreomycetidae</taxon>
        <taxon>Hypocreales</taxon>
        <taxon>Bionectriaceae</taxon>
        <taxon>Hapsidospora</taxon>
    </lineage>
</organism>
<name>A0A086TIB2_HAPC1</name>
<keyword evidence="1" id="KW-0812">Transmembrane</keyword>
<dbReference type="HOGENOM" id="CLU_2573323_0_0_1"/>
<keyword evidence="3" id="KW-1185">Reference proteome</keyword>
<dbReference type="AlphaFoldDB" id="A0A086TIB2"/>
<feature type="transmembrane region" description="Helical" evidence="1">
    <location>
        <begin position="6"/>
        <end position="27"/>
    </location>
</feature>
<evidence type="ECO:0000313" key="2">
    <source>
        <dbReference type="EMBL" id="KFH49094.1"/>
    </source>
</evidence>
<evidence type="ECO:0000313" key="3">
    <source>
        <dbReference type="Proteomes" id="UP000029964"/>
    </source>
</evidence>
<sequence length="81" mass="9169">MLALPTLHLMLFAIACCVLLGLLLVSLKMDCAKVAFTGAKYLSIWFMIHLMFVQVLHWGWVDVLPGVWAIFELIGEIYSDQ</sequence>
<keyword evidence="1" id="KW-0472">Membrane</keyword>
<accession>A0A086TIB2</accession>
<dbReference type="EMBL" id="JPKY01000001">
    <property type="protein sequence ID" value="KFH49094.1"/>
    <property type="molecule type" value="Genomic_DNA"/>
</dbReference>
<gene>
    <name evidence="2" type="ORF">ACRE_002570</name>
</gene>
<protein>
    <submittedName>
        <fullName evidence="2">Uncharacterized protein</fullName>
    </submittedName>
</protein>
<proteinExistence type="predicted"/>
<feature type="transmembrane region" description="Helical" evidence="1">
    <location>
        <begin position="39"/>
        <end position="60"/>
    </location>
</feature>